<evidence type="ECO:0000256" key="3">
    <source>
        <dbReference type="ARBA" id="ARBA00022741"/>
    </source>
</evidence>
<evidence type="ECO:0000256" key="9">
    <source>
        <dbReference type="ARBA" id="ARBA00023136"/>
    </source>
</evidence>
<dbReference type="PANTHER" id="PTHR42734:SF9">
    <property type="entry name" value="ZINC IMPORT ATP-BINDING PROTEIN ZNUC"/>
    <property type="match status" value="1"/>
</dbReference>
<evidence type="ECO:0000256" key="4">
    <source>
        <dbReference type="ARBA" id="ARBA00022833"/>
    </source>
</evidence>
<evidence type="ECO:0000256" key="1">
    <source>
        <dbReference type="ARBA" id="ARBA00022448"/>
    </source>
</evidence>
<dbReference type="SMART" id="SM00382">
    <property type="entry name" value="AAA"/>
    <property type="match status" value="1"/>
</dbReference>
<dbReference type="PROSITE" id="PS50893">
    <property type="entry name" value="ABC_TRANSPORTER_2"/>
    <property type="match status" value="1"/>
</dbReference>
<keyword evidence="3" id="KW-0547">Nucleotide-binding</keyword>
<evidence type="ECO:0000259" key="10">
    <source>
        <dbReference type="PROSITE" id="PS50893"/>
    </source>
</evidence>
<dbReference type="GO" id="GO:0016887">
    <property type="term" value="F:ATP hydrolysis activity"/>
    <property type="evidence" value="ECO:0007669"/>
    <property type="project" value="InterPro"/>
</dbReference>
<dbReference type="GO" id="GO:0005524">
    <property type="term" value="F:ATP binding"/>
    <property type="evidence" value="ECO:0007669"/>
    <property type="project" value="UniProtKB-KW"/>
</dbReference>
<keyword evidence="1" id="KW-0813">Transport</keyword>
<organism evidence="11">
    <name type="scientific">uncultured marine bacterium MedDCM-OCT-S04-C448</name>
    <dbReference type="NCBI Taxonomy" id="743057"/>
    <lineage>
        <taxon>Bacteria</taxon>
        <taxon>environmental samples</taxon>
    </lineage>
</organism>
<evidence type="ECO:0000256" key="6">
    <source>
        <dbReference type="ARBA" id="ARBA00022906"/>
    </source>
</evidence>
<evidence type="ECO:0000256" key="8">
    <source>
        <dbReference type="ARBA" id="ARBA00023065"/>
    </source>
</evidence>
<dbReference type="PANTHER" id="PTHR42734">
    <property type="entry name" value="METAL TRANSPORT SYSTEM ATP-BINDING PROTEIN TM_0124-RELATED"/>
    <property type="match status" value="1"/>
</dbReference>
<evidence type="ECO:0000256" key="5">
    <source>
        <dbReference type="ARBA" id="ARBA00022840"/>
    </source>
</evidence>
<reference evidence="11" key="1">
    <citation type="journal article" date="2010" name="ISME J.">
        <title>Metagenome of the Mediterranean deep chlorophyll maximum studied by direct and fosmid library 454 pyrosequencing.</title>
        <authorList>
            <person name="Ghai R."/>
            <person name="Martin-Cuadrado A.B."/>
            <person name="Molto A.G."/>
            <person name="Heredia I.G."/>
            <person name="Cabrera R."/>
            <person name="Martin J."/>
            <person name="Verdu M."/>
            <person name="Deschamps P."/>
            <person name="Moreira D."/>
            <person name="Lopez-Garcia P."/>
            <person name="Mira A."/>
            <person name="Rodriguez-Valera F."/>
        </authorList>
    </citation>
    <scope>NUCLEOTIDE SEQUENCE</scope>
</reference>
<dbReference type="Gene3D" id="3.40.50.300">
    <property type="entry name" value="P-loop containing nucleotide triphosphate hydrolases"/>
    <property type="match status" value="1"/>
</dbReference>
<dbReference type="AlphaFoldDB" id="D6PD28"/>
<keyword evidence="7" id="KW-1278">Translocase</keyword>
<accession>D6PD28</accession>
<dbReference type="InterPro" id="IPR017871">
    <property type="entry name" value="ABC_transporter-like_CS"/>
</dbReference>
<dbReference type="InterPro" id="IPR003593">
    <property type="entry name" value="AAA+_ATPase"/>
</dbReference>
<dbReference type="InterPro" id="IPR050153">
    <property type="entry name" value="Metal_Ion_Import_ABC"/>
</dbReference>
<sequence length="260" mass="28759">MTPELPNILISAKDLYLKAGRNDLVEAVSLEVSEGEIVSVIGPNGAGKTSLLKLLLGLYKPDRGSIRRRLGLRVGYLPQKTSIDPVLPLSVARMMTLTESYSRKEVETALAETGVLSLIDEPVQTLSGGEFQRMMLARALLREPELLVLDEPSQGVDHLGEAELYGLIGKIRDQRGCGVLMVSHDLHVVMAATDRVLCLNRHLCCEGEPQEVTRHPEYLRLFGMEAGSRLAVYSHHHDHVHGLSGNVETTEFKQALEFFR</sequence>
<keyword evidence="6" id="KW-0864">Zinc transport</keyword>
<dbReference type="EMBL" id="GU942990">
    <property type="protein sequence ID" value="ADD93629.1"/>
    <property type="molecule type" value="Genomic_DNA"/>
</dbReference>
<dbReference type="Pfam" id="PF00005">
    <property type="entry name" value="ABC_tran"/>
    <property type="match status" value="1"/>
</dbReference>
<keyword evidence="8" id="KW-0406">Ion transport</keyword>
<protein>
    <submittedName>
        <fullName evidence="11">Zinc import ATP binding protein znuC</fullName>
    </submittedName>
</protein>
<keyword evidence="5" id="KW-0067">ATP-binding</keyword>
<dbReference type="InterPro" id="IPR003439">
    <property type="entry name" value="ABC_transporter-like_ATP-bd"/>
</dbReference>
<keyword evidence="9" id="KW-0472">Membrane</keyword>
<feature type="domain" description="ABC transporter" evidence="10">
    <location>
        <begin position="10"/>
        <end position="225"/>
    </location>
</feature>
<proteinExistence type="predicted"/>
<dbReference type="GO" id="GO:0006829">
    <property type="term" value="P:zinc ion transport"/>
    <property type="evidence" value="ECO:0007669"/>
    <property type="project" value="UniProtKB-KW"/>
</dbReference>
<evidence type="ECO:0000256" key="7">
    <source>
        <dbReference type="ARBA" id="ARBA00022967"/>
    </source>
</evidence>
<dbReference type="PROSITE" id="PS00211">
    <property type="entry name" value="ABC_TRANSPORTER_1"/>
    <property type="match status" value="1"/>
</dbReference>
<keyword evidence="4" id="KW-0862">Zinc</keyword>
<dbReference type="SUPFAM" id="SSF52540">
    <property type="entry name" value="P-loop containing nucleoside triphosphate hydrolases"/>
    <property type="match status" value="1"/>
</dbReference>
<name>D6PD28_9BACT</name>
<evidence type="ECO:0000256" key="2">
    <source>
        <dbReference type="ARBA" id="ARBA00022475"/>
    </source>
</evidence>
<dbReference type="GO" id="GO:0010043">
    <property type="term" value="P:response to zinc ion"/>
    <property type="evidence" value="ECO:0007669"/>
    <property type="project" value="TreeGrafter"/>
</dbReference>
<evidence type="ECO:0000313" key="11">
    <source>
        <dbReference type="EMBL" id="ADD93629.1"/>
    </source>
</evidence>
<dbReference type="InterPro" id="IPR027417">
    <property type="entry name" value="P-loop_NTPase"/>
</dbReference>
<keyword evidence="2" id="KW-1003">Cell membrane</keyword>